<dbReference type="InterPro" id="IPR012338">
    <property type="entry name" value="Beta-lactam/transpept-like"/>
</dbReference>
<dbReference type="NCBIfam" id="NF033103">
    <property type="entry name" value="bla_class_A"/>
    <property type="match status" value="1"/>
</dbReference>
<dbReference type="PANTHER" id="PTHR35333">
    <property type="entry name" value="BETA-LACTAMASE"/>
    <property type="match status" value="1"/>
</dbReference>
<dbReference type="PRINTS" id="PR00118">
    <property type="entry name" value="BLACTAMASEA"/>
</dbReference>
<dbReference type="InterPro" id="IPR045155">
    <property type="entry name" value="Beta-lactam_cat"/>
</dbReference>
<accession>A0ABN2RR61</accession>
<proteinExistence type="predicted"/>
<comment type="caution">
    <text evidence="2">The sequence shown here is derived from an EMBL/GenBank/DDBJ whole genome shotgun (WGS) entry which is preliminary data.</text>
</comment>
<dbReference type="SUPFAM" id="SSF56601">
    <property type="entry name" value="beta-lactamase/transpeptidase-like"/>
    <property type="match status" value="1"/>
</dbReference>
<reference evidence="2 3" key="1">
    <citation type="journal article" date="2019" name="Int. J. Syst. Evol. Microbiol.">
        <title>The Global Catalogue of Microorganisms (GCM) 10K type strain sequencing project: providing services to taxonomists for standard genome sequencing and annotation.</title>
        <authorList>
            <consortium name="The Broad Institute Genomics Platform"/>
            <consortium name="The Broad Institute Genome Sequencing Center for Infectious Disease"/>
            <person name="Wu L."/>
            <person name="Ma J."/>
        </authorList>
    </citation>
    <scope>NUCLEOTIDE SEQUENCE [LARGE SCALE GENOMIC DNA]</scope>
    <source>
        <strain evidence="2 3">JCM 14545</strain>
    </source>
</reference>
<dbReference type="PANTHER" id="PTHR35333:SF3">
    <property type="entry name" value="BETA-LACTAMASE-TYPE TRANSPEPTIDASE FOLD CONTAINING PROTEIN"/>
    <property type="match status" value="1"/>
</dbReference>
<dbReference type="Gene3D" id="3.40.710.10">
    <property type="entry name" value="DD-peptidase/beta-lactamase superfamily"/>
    <property type="match status" value="1"/>
</dbReference>
<evidence type="ECO:0000313" key="2">
    <source>
        <dbReference type="EMBL" id="GAA1973483.1"/>
    </source>
</evidence>
<gene>
    <name evidence="2" type="primary">blaPEN-bpc</name>
    <name evidence="2" type="ORF">GCM10009754_55480</name>
</gene>
<evidence type="ECO:0000259" key="1">
    <source>
        <dbReference type="Pfam" id="PF13354"/>
    </source>
</evidence>
<dbReference type="Pfam" id="PF13354">
    <property type="entry name" value="Beta-lactamase2"/>
    <property type="match status" value="1"/>
</dbReference>
<dbReference type="Proteomes" id="UP001501116">
    <property type="component" value="Unassembled WGS sequence"/>
</dbReference>
<protein>
    <submittedName>
        <fullName evidence="2">PEN family class A beta-lactamase, Bpc-type</fullName>
    </submittedName>
</protein>
<name>A0ABN2RR61_9PSEU</name>
<evidence type="ECO:0000313" key="3">
    <source>
        <dbReference type="Proteomes" id="UP001501116"/>
    </source>
</evidence>
<sequence length="313" mass="33366">MRTRLPGSPSPLRRQPVRRGRWRLWLTVMTAFSALVTGTGSAVACPPASDLARQLRELETSSQRHIGAFALDTATGRTVGYRANELFPSLSTFKAAEAGAILERARRVDPGLLERRIHWTPDREVPLDGSPVNGHGAAGMTVSELATAAVQVSDNTAANLLLDQIGGPAGMTRYYRSLGDPVSRLDRTEPTLNDWAPGQRHDTTTPSAMGRDLQAISLGRALTPPDREVLNGWLRGTKTGAERIRAGLPPEWTVGDKTGSMSAFGGANDIAVAWPPGHAPLVFVVYTYGATGAAIDNKTIAATATLLATELAK</sequence>
<keyword evidence="3" id="KW-1185">Reference proteome</keyword>
<feature type="domain" description="Beta-lactamase class A catalytic" evidence="1">
    <location>
        <begin position="69"/>
        <end position="287"/>
    </location>
</feature>
<dbReference type="EMBL" id="BAAANN010000024">
    <property type="protein sequence ID" value="GAA1973483.1"/>
    <property type="molecule type" value="Genomic_DNA"/>
</dbReference>
<dbReference type="InterPro" id="IPR000871">
    <property type="entry name" value="Beta-lactam_class-A"/>
</dbReference>
<organism evidence="2 3">
    <name type="scientific">Amycolatopsis minnesotensis</name>
    <dbReference type="NCBI Taxonomy" id="337894"/>
    <lineage>
        <taxon>Bacteria</taxon>
        <taxon>Bacillati</taxon>
        <taxon>Actinomycetota</taxon>
        <taxon>Actinomycetes</taxon>
        <taxon>Pseudonocardiales</taxon>
        <taxon>Pseudonocardiaceae</taxon>
        <taxon>Amycolatopsis</taxon>
    </lineage>
</organism>